<sequence precursor="true">MQYSTRSLFSVLSVLSVLFCCFHYYWTKQTQQPQVDGFFVSSQMADVDLLIDDELIASSDRPFELFVKNSELLRIAGPNAKLTTDNPGFWINRYGILCSRVVRPDASSPVIWFRNRAAIETTPIGFGNAMSIEGYTEARQDTKYGDRSRAVVWHASGKEKHSTIAAQLDKDLLSLECRGIPGGSRHVQYRCIVTVRYVRFDDFRQVLFEGDTEVIEGNCWLTLDISELLEKYPVSHGVVVAHVDMALKEKGSNKKIIELESPMVRVE</sequence>
<feature type="transmembrane region" description="Helical" evidence="1">
    <location>
        <begin position="7"/>
        <end position="26"/>
    </location>
</feature>
<dbReference type="KEGG" id="psl:Psta_1301"/>
<name>D2QWA4_PIRSD</name>
<gene>
    <name evidence="2" type="ordered locus">Psta_1301</name>
</gene>
<accession>D2QWA4</accession>
<keyword evidence="1" id="KW-1133">Transmembrane helix</keyword>
<keyword evidence="3" id="KW-1185">Reference proteome</keyword>
<keyword evidence="1" id="KW-0472">Membrane</keyword>
<proteinExistence type="predicted"/>
<organism evidence="2 3">
    <name type="scientific">Pirellula staleyi (strain ATCC 27377 / DSM 6068 / ICPB 4128)</name>
    <name type="common">Pirella staleyi</name>
    <dbReference type="NCBI Taxonomy" id="530564"/>
    <lineage>
        <taxon>Bacteria</taxon>
        <taxon>Pseudomonadati</taxon>
        <taxon>Planctomycetota</taxon>
        <taxon>Planctomycetia</taxon>
        <taxon>Pirellulales</taxon>
        <taxon>Pirellulaceae</taxon>
        <taxon>Pirellula</taxon>
    </lineage>
</organism>
<dbReference type="Proteomes" id="UP000001887">
    <property type="component" value="Chromosome"/>
</dbReference>
<evidence type="ECO:0000313" key="3">
    <source>
        <dbReference type="Proteomes" id="UP000001887"/>
    </source>
</evidence>
<dbReference type="STRING" id="530564.Psta_1301"/>
<dbReference type="EMBL" id="CP001848">
    <property type="protein sequence ID" value="ADB15979.1"/>
    <property type="molecule type" value="Genomic_DNA"/>
</dbReference>
<protein>
    <submittedName>
        <fullName evidence="2">Uncharacterized protein</fullName>
    </submittedName>
</protein>
<evidence type="ECO:0000256" key="1">
    <source>
        <dbReference type="SAM" id="Phobius"/>
    </source>
</evidence>
<keyword evidence="1" id="KW-0812">Transmembrane</keyword>
<dbReference type="HOGENOM" id="CLU_1041535_0_0_0"/>
<dbReference type="AlphaFoldDB" id="D2QWA4"/>
<reference evidence="2 3" key="1">
    <citation type="journal article" date="2009" name="Stand. Genomic Sci.">
        <title>Complete genome sequence of Pirellula staleyi type strain (ATCC 27377).</title>
        <authorList>
            <person name="Clum A."/>
            <person name="Tindall B.J."/>
            <person name="Sikorski J."/>
            <person name="Ivanova N."/>
            <person name="Mavrommatis K."/>
            <person name="Lucas S."/>
            <person name="Glavina del Rio T."/>
            <person name="Nolan M."/>
            <person name="Chen F."/>
            <person name="Tice H."/>
            <person name="Pitluck S."/>
            <person name="Cheng J.F."/>
            <person name="Chertkov O."/>
            <person name="Brettin T."/>
            <person name="Han C."/>
            <person name="Detter J.C."/>
            <person name="Kuske C."/>
            <person name="Bruce D."/>
            <person name="Goodwin L."/>
            <person name="Ovchinikova G."/>
            <person name="Pati A."/>
            <person name="Mikhailova N."/>
            <person name="Chen A."/>
            <person name="Palaniappan K."/>
            <person name="Land M."/>
            <person name="Hauser L."/>
            <person name="Chang Y.J."/>
            <person name="Jeffries C.D."/>
            <person name="Chain P."/>
            <person name="Rohde M."/>
            <person name="Goker M."/>
            <person name="Bristow J."/>
            <person name="Eisen J.A."/>
            <person name="Markowitz V."/>
            <person name="Hugenholtz P."/>
            <person name="Kyrpides N.C."/>
            <person name="Klenk H.P."/>
            <person name="Lapidus A."/>
        </authorList>
    </citation>
    <scope>NUCLEOTIDE SEQUENCE [LARGE SCALE GENOMIC DNA]</scope>
    <source>
        <strain evidence="3">ATCC 27377 / DSM 6068 / ICPB 4128</strain>
    </source>
</reference>
<evidence type="ECO:0000313" key="2">
    <source>
        <dbReference type="EMBL" id="ADB15979.1"/>
    </source>
</evidence>